<sequence>MSKKYTFKDDDIFKRKILGDQLAKIIHKSEELRDDSFVIAIDGSWGVGKSIFLDQFKNEIENPHEELYKSLNANVVYYNAWENDDLDDAFTPLAYHIYNTFKMQQIEENLKKEILNQFKDLSKQIASSVLKSYVQKIGIDDKIYNRIKQVFSKGKKIISEATVIPPSFEDIEKHNILKKKLKDVIQNAIKSNNNNKLIIIIDELDRCRPTFAIETLEIIKHYFGINNVIFILGLDFEQLSYSIATIYGQKMDATGYLIRFVDVIMKIPTPDNIRDYIIQKTYLNDYINEIVDVVSFYNMSIRDINKFLINIQLFYEYNDNKKFLIEAFKSYIYLIAVKLKHSIEFKRLLTDDLTDDYNKLVKIFPETIWTSTFCDLISGRNKTTVQIIVNNPTAYEVEFRYLIDQNDISDNNTKNILLPIGQYIFNKIEMCVLDNNIQIL</sequence>
<comment type="caution">
    <text evidence="2">The sequence shown here is derived from an EMBL/GenBank/DDBJ whole genome shotgun (WGS) entry which is preliminary data.</text>
</comment>
<dbReference type="InterPro" id="IPR011646">
    <property type="entry name" value="KAP_P-loop"/>
</dbReference>
<dbReference type="SUPFAM" id="SSF52540">
    <property type="entry name" value="P-loop containing nucleoside triphosphate hydrolases"/>
    <property type="match status" value="1"/>
</dbReference>
<evidence type="ECO:0000313" key="2">
    <source>
        <dbReference type="EMBL" id="GKX29061.1"/>
    </source>
</evidence>
<organism evidence="2 3">
    <name type="scientific">Vallitalea longa</name>
    <dbReference type="NCBI Taxonomy" id="2936439"/>
    <lineage>
        <taxon>Bacteria</taxon>
        <taxon>Bacillati</taxon>
        <taxon>Bacillota</taxon>
        <taxon>Clostridia</taxon>
        <taxon>Lachnospirales</taxon>
        <taxon>Vallitaleaceae</taxon>
        <taxon>Vallitalea</taxon>
    </lineage>
</organism>
<dbReference type="Pfam" id="PF07693">
    <property type="entry name" value="KAP_NTPase"/>
    <property type="match status" value="1"/>
</dbReference>
<dbReference type="Proteomes" id="UP001144256">
    <property type="component" value="Unassembled WGS sequence"/>
</dbReference>
<dbReference type="InterPro" id="IPR027417">
    <property type="entry name" value="P-loop_NTPase"/>
</dbReference>
<dbReference type="EMBL" id="BRLB01000002">
    <property type="protein sequence ID" value="GKX29061.1"/>
    <property type="molecule type" value="Genomic_DNA"/>
</dbReference>
<name>A0A9W5YAD8_9FIRM</name>
<reference evidence="2" key="1">
    <citation type="submission" date="2022-06" db="EMBL/GenBank/DDBJ databases">
        <title>Vallitalea longa sp. nov., an anaerobic bacterium isolated from marine sediment.</title>
        <authorList>
            <person name="Hirano S."/>
            <person name="Terahara T."/>
            <person name="Mori K."/>
            <person name="Hamada M."/>
            <person name="Matsumoto R."/>
            <person name="Kobayashi T."/>
        </authorList>
    </citation>
    <scope>NUCLEOTIDE SEQUENCE</scope>
    <source>
        <strain evidence="2">SH18-1</strain>
    </source>
</reference>
<proteinExistence type="predicted"/>
<dbReference type="AlphaFoldDB" id="A0A9W5YAD8"/>
<feature type="domain" description="KAP NTPase" evidence="1">
    <location>
        <begin position="20"/>
        <end position="317"/>
    </location>
</feature>
<gene>
    <name evidence="2" type="ORF">SH1V18_15410</name>
</gene>
<evidence type="ECO:0000259" key="1">
    <source>
        <dbReference type="Pfam" id="PF07693"/>
    </source>
</evidence>
<accession>A0A9W5YAD8</accession>
<dbReference type="RefSeq" id="WP_281814174.1">
    <property type="nucleotide sequence ID" value="NZ_BRLB01000002.1"/>
</dbReference>
<protein>
    <recommendedName>
        <fullName evidence="1">KAP NTPase domain-containing protein</fullName>
    </recommendedName>
</protein>
<evidence type="ECO:0000313" key="3">
    <source>
        <dbReference type="Proteomes" id="UP001144256"/>
    </source>
</evidence>
<keyword evidence="3" id="KW-1185">Reference proteome</keyword>
<dbReference type="Gene3D" id="3.40.50.300">
    <property type="entry name" value="P-loop containing nucleotide triphosphate hydrolases"/>
    <property type="match status" value="1"/>
</dbReference>